<evidence type="ECO:0000256" key="3">
    <source>
        <dbReference type="ARBA" id="ARBA00008178"/>
    </source>
</evidence>
<organism evidence="10">
    <name type="scientific">Clostridioides difficile</name>
    <name type="common">Peptoclostridium difficile</name>
    <dbReference type="NCBI Taxonomy" id="1496"/>
    <lineage>
        <taxon>Bacteria</taxon>
        <taxon>Bacillati</taxon>
        <taxon>Bacillota</taxon>
        <taxon>Clostridia</taxon>
        <taxon>Peptostreptococcales</taxon>
        <taxon>Peptostreptococcaceae</taxon>
        <taxon>Clostridioides</taxon>
    </lineage>
</organism>
<protein>
    <recommendedName>
        <fullName evidence="5 8">dTDP-glucose 4,6-dehydratase</fullName>
        <ecNumber evidence="4 8">4.2.1.46</ecNumber>
    </recommendedName>
</protein>
<dbReference type="Gene3D" id="3.40.50.720">
    <property type="entry name" value="NAD(P)-binding Rossmann-like Domain"/>
    <property type="match status" value="1"/>
</dbReference>
<evidence type="ECO:0000256" key="1">
    <source>
        <dbReference type="ARBA" id="ARBA00001539"/>
    </source>
</evidence>
<dbReference type="InterPro" id="IPR016040">
    <property type="entry name" value="NAD(P)-bd_dom"/>
</dbReference>
<reference evidence="10" key="2">
    <citation type="submission" date="2012-08" db="EMBL/GenBank/DDBJ databases">
        <authorList>
            <person name="Batty E."/>
        </authorList>
    </citation>
    <scope>NUCLEOTIDE SEQUENCE</scope>
    <source>
        <strain evidence="10">Ox1523</strain>
    </source>
</reference>
<reference evidence="10" key="1">
    <citation type="submission" date="2012-08" db="EMBL/GenBank/DDBJ databases">
        <title>Recombinational switching of the Clostridium difficile S-layer and a novel glycosylation gene cluster revealed by large scale whole genome sequencing.</title>
        <authorList>
            <person name="Dingle K.E."/>
            <person name="Didelot X."/>
            <person name="Ansari M.A."/>
            <person name="Eyre D.W."/>
            <person name="Vaughan A."/>
            <person name="Griffiths D."/>
            <person name="Ip C.L.C."/>
            <person name="Batty E.M."/>
            <person name="Bowden R."/>
            <person name="Jolley K.A."/>
            <person name="Hood D.W."/>
            <person name="Fawley W.N."/>
            <person name="Walker A.S."/>
            <person name="Peto T.E."/>
            <person name="Wilcox M.H."/>
            <person name="Crook D.W."/>
        </authorList>
    </citation>
    <scope>NUCLEOTIDE SEQUENCE</scope>
    <source>
        <strain evidence="10">Ox1523</strain>
    </source>
</reference>
<evidence type="ECO:0000256" key="5">
    <source>
        <dbReference type="ARBA" id="ARBA00016977"/>
    </source>
</evidence>
<gene>
    <name evidence="10" type="primary">rmlB</name>
</gene>
<dbReference type="FunFam" id="3.40.50.720:FF:000304">
    <property type="entry name" value="UDP-glucose 4,6-dehydratase"/>
    <property type="match status" value="1"/>
</dbReference>
<dbReference type="GO" id="GO:0008460">
    <property type="term" value="F:dTDP-glucose 4,6-dehydratase activity"/>
    <property type="evidence" value="ECO:0007669"/>
    <property type="project" value="UniProtKB-EC"/>
</dbReference>
<dbReference type="CDD" id="cd05246">
    <property type="entry name" value="dTDP_GD_SDR_e"/>
    <property type="match status" value="1"/>
</dbReference>
<comment type="similarity">
    <text evidence="3 8">Belongs to the NAD(P)-dependent epimerase/dehydratase family. dTDP-glucose dehydratase subfamily.</text>
</comment>
<accession>J7SBW3</accession>
<dbReference type="InterPro" id="IPR005888">
    <property type="entry name" value="dTDP_Gluc_deHydtase"/>
</dbReference>
<sequence>MSKVLITGGAGFIGGNFVHYILDKYPKYEVVNLDLLTYAGNLETLENIKHKHNYKFVKGDISNRNFIFDLFDEERFDIVINFAAESHVDRSIKEPWKFINTNVIGTQVLLDASNKYGVNRFHQISTDEVYGDLPLDRLDLLFTEKTNLNPSSPYSASKASADLLTISYYKTYGLPVTISRCSNNYGPYHFPEKLIPLVIHRALENKELPIYGDGKNVRDWLHVYDHCTAIDLIVHKGKSGNIYNVGGHNERSNLEVVKTILDTLGKSEDLISFVADRKGHDLRYAIDASKLEQELGWKSIYSFDEGIKHTIKWYLENQEWMESIISGEYKNYYSNMYKNE</sequence>
<dbReference type="NCBIfam" id="TIGR01181">
    <property type="entry name" value="dTDP_gluc_dehyt"/>
    <property type="match status" value="1"/>
</dbReference>
<evidence type="ECO:0000256" key="6">
    <source>
        <dbReference type="ARBA" id="ARBA00023027"/>
    </source>
</evidence>
<proteinExistence type="inferred from homology"/>
<evidence type="ECO:0000259" key="9">
    <source>
        <dbReference type="Pfam" id="PF16363"/>
    </source>
</evidence>
<evidence type="ECO:0000256" key="2">
    <source>
        <dbReference type="ARBA" id="ARBA00001911"/>
    </source>
</evidence>
<comment type="cofactor">
    <cofactor evidence="2 8">
        <name>NAD(+)</name>
        <dbReference type="ChEBI" id="CHEBI:57540"/>
    </cofactor>
</comment>
<comment type="catalytic activity">
    <reaction evidence="1 8">
        <text>dTDP-alpha-D-glucose = dTDP-4-dehydro-6-deoxy-alpha-D-glucose + H2O</text>
        <dbReference type="Rhea" id="RHEA:17221"/>
        <dbReference type="ChEBI" id="CHEBI:15377"/>
        <dbReference type="ChEBI" id="CHEBI:57477"/>
        <dbReference type="ChEBI" id="CHEBI:57649"/>
        <dbReference type="EC" id="4.2.1.46"/>
    </reaction>
</comment>
<evidence type="ECO:0000313" key="10">
    <source>
        <dbReference type="EMBL" id="CCK73630.1"/>
    </source>
</evidence>
<dbReference type="EMBL" id="HE980331">
    <property type="protein sequence ID" value="CCK73630.1"/>
    <property type="molecule type" value="Genomic_DNA"/>
</dbReference>
<name>J7SBW3_CLODI</name>
<dbReference type="Pfam" id="PF16363">
    <property type="entry name" value="GDP_Man_Dehyd"/>
    <property type="match status" value="1"/>
</dbReference>
<evidence type="ECO:0000256" key="7">
    <source>
        <dbReference type="ARBA" id="ARBA00023239"/>
    </source>
</evidence>
<evidence type="ECO:0000256" key="8">
    <source>
        <dbReference type="RuleBase" id="RU004473"/>
    </source>
</evidence>
<keyword evidence="6" id="KW-0520">NAD</keyword>
<dbReference type="PANTHER" id="PTHR43000">
    <property type="entry name" value="DTDP-D-GLUCOSE 4,6-DEHYDRATASE-RELATED"/>
    <property type="match status" value="1"/>
</dbReference>
<dbReference type="SUPFAM" id="SSF51735">
    <property type="entry name" value="NAD(P)-binding Rossmann-fold domains"/>
    <property type="match status" value="1"/>
</dbReference>
<dbReference type="RefSeq" id="WP_021359978.1">
    <property type="nucleotide sequence ID" value="NZ_BIQV01000002.1"/>
</dbReference>
<evidence type="ECO:0000256" key="4">
    <source>
        <dbReference type="ARBA" id="ARBA00011990"/>
    </source>
</evidence>
<dbReference type="InterPro" id="IPR036291">
    <property type="entry name" value="NAD(P)-bd_dom_sf"/>
</dbReference>
<keyword evidence="7 8" id="KW-0456">Lyase</keyword>
<dbReference type="GO" id="GO:0009225">
    <property type="term" value="P:nucleotide-sugar metabolic process"/>
    <property type="evidence" value="ECO:0007669"/>
    <property type="project" value="InterPro"/>
</dbReference>
<dbReference type="EC" id="4.2.1.46" evidence="4 8"/>
<dbReference type="AlphaFoldDB" id="J7SBW3"/>
<dbReference type="Gene3D" id="3.90.25.10">
    <property type="entry name" value="UDP-galactose 4-epimerase, domain 1"/>
    <property type="match status" value="1"/>
</dbReference>
<feature type="domain" description="NAD(P)-binding" evidence="9">
    <location>
        <begin position="5"/>
        <end position="309"/>
    </location>
</feature>